<reference evidence="3" key="1">
    <citation type="journal article" date="2015" name="ISME J.">
        <title>Draft Genome Sequence of Streptomyces incarnatus NRRL8089, which Produces the Nucleoside Antibiotic Sinefungin.</title>
        <authorList>
            <person name="Oshima K."/>
            <person name="Hattori M."/>
            <person name="Shimizu H."/>
            <person name="Fukuda K."/>
            <person name="Nemoto M."/>
            <person name="Inagaki K."/>
            <person name="Tamura T."/>
        </authorList>
    </citation>
    <scope>NUCLEOTIDE SEQUENCE</scope>
    <source>
        <strain evidence="3">FACHB-1277</strain>
    </source>
</reference>
<keyword evidence="4" id="KW-1185">Reference proteome</keyword>
<accession>A0A926Z795</accession>
<dbReference type="RefSeq" id="WP_190351997.1">
    <property type="nucleotide sequence ID" value="NZ_JACJPY010000058.1"/>
</dbReference>
<keyword evidence="2" id="KW-0812">Transmembrane</keyword>
<dbReference type="Proteomes" id="UP000631421">
    <property type="component" value="Unassembled WGS sequence"/>
</dbReference>
<sequence>MSSEIAPDVLSSHSSSTDTSSNQDIDGNIDQVNHQVNNADKNEIIAQGTPSMAVDHGDRDLEIETSETPALRWRDRLWLGRKLPRTSPKPALQILQDLPLGWLILAVSVGGVVVTALWGLQYLTALESNPDGGLNCQSKITGEWQTPFGKLSLQEADNQKVTGSYEYSNLDRGRIKGEFTGKLRNNVINFVWKEGVDQQGKGVFVFSEGCMEFFGSYGIADSTNNFGNWQGYRIKK</sequence>
<reference evidence="3" key="2">
    <citation type="submission" date="2020-08" db="EMBL/GenBank/DDBJ databases">
        <authorList>
            <person name="Chen M."/>
            <person name="Teng W."/>
            <person name="Zhao L."/>
            <person name="Hu C."/>
            <person name="Zhou Y."/>
            <person name="Han B."/>
            <person name="Song L."/>
            <person name="Shu W."/>
        </authorList>
    </citation>
    <scope>NUCLEOTIDE SEQUENCE</scope>
    <source>
        <strain evidence="3">FACHB-1277</strain>
    </source>
</reference>
<keyword evidence="2" id="KW-0472">Membrane</keyword>
<keyword evidence="2" id="KW-1133">Transmembrane helix</keyword>
<feature type="region of interest" description="Disordered" evidence="1">
    <location>
        <begin position="1"/>
        <end position="28"/>
    </location>
</feature>
<feature type="compositionally biased region" description="Low complexity" evidence="1">
    <location>
        <begin position="11"/>
        <end position="21"/>
    </location>
</feature>
<proteinExistence type="predicted"/>
<evidence type="ECO:0000256" key="1">
    <source>
        <dbReference type="SAM" id="MobiDB-lite"/>
    </source>
</evidence>
<feature type="transmembrane region" description="Helical" evidence="2">
    <location>
        <begin position="100"/>
        <end position="120"/>
    </location>
</feature>
<evidence type="ECO:0000256" key="2">
    <source>
        <dbReference type="SAM" id="Phobius"/>
    </source>
</evidence>
<protein>
    <submittedName>
        <fullName evidence="3">Uncharacterized protein</fullName>
    </submittedName>
</protein>
<dbReference type="AlphaFoldDB" id="A0A926Z795"/>
<comment type="caution">
    <text evidence="3">The sequence shown here is derived from an EMBL/GenBank/DDBJ whole genome shotgun (WGS) entry which is preliminary data.</text>
</comment>
<evidence type="ECO:0000313" key="3">
    <source>
        <dbReference type="EMBL" id="MBD2151580.1"/>
    </source>
</evidence>
<name>A0A926Z795_9CYAN</name>
<dbReference type="EMBL" id="JACJPY010000058">
    <property type="protein sequence ID" value="MBD2151580.1"/>
    <property type="molecule type" value="Genomic_DNA"/>
</dbReference>
<gene>
    <name evidence="3" type="ORF">H6F44_15835</name>
</gene>
<evidence type="ECO:0000313" key="4">
    <source>
        <dbReference type="Proteomes" id="UP000631421"/>
    </source>
</evidence>
<organism evidence="3 4">
    <name type="scientific">Pseudanabaena cinerea FACHB-1277</name>
    <dbReference type="NCBI Taxonomy" id="2949581"/>
    <lineage>
        <taxon>Bacteria</taxon>
        <taxon>Bacillati</taxon>
        <taxon>Cyanobacteriota</taxon>
        <taxon>Cyanophyceae</taxon>
        <taxon>Pseudanabaenales</taxon>
        <taxon>Pseudanabaenaceae</taxon>
        <taxon>Pseudanabaena</taxon>
        <taxon>Pseudanabaena cinerea</taxon>
    </lineage>
</organism>